<dbReference type="eggNOG" id="COG2030">
    <property type="taxonomic scope" value="Bacteria"/>
</dbReference>
<protein>
    <submittedName>
        <fullName evidence="1">Uncharacterized protein</fullName>
    </submittedName>
</protein>
<dbReference type="PANTHER" id="PTHR43664:SF1">
    <property type="entry name" value="BETA-METHYLMALYL-COA DEHYDRATASE"/>
    <property type="match status" value="1"/>
</dbReference>
<organism evidence="1 2">
    <name type="scientific">Kineosphaera limosa NBRC 100340</name>
    <dbReference type="NCBI Taxonomy" id="1184609"/>
    <lineage>
        <taxon>Bacteria</taxon>
        <taxon>Bacillati</taxon>
        <taxon>Actinomycetota</taxon>
        <taxon>Actinomycetes</taxon>
        <taxon>Micrococcales</taxon>
        <taxon>Dermatophilaceae</taxon>
        <taxon>Kineosphaera</taxon>
    </lineage>
</organism>
<dbReference type="GO" id="GO:0016829">
    <property type="term" value="F:lyase activity"/>
    <property type="evidence" value="ECO:0007669"/>
    <property type="project" value="InterPro"/>
</dbReference>
<evidence type="ECO:0000313" key="2">
    <source>
        <dbReference type="Proteomes" id="UP000008366"/>
    </source>
</evidence>
<name>K6WQ68_9MICO</name>
<comment type="caution">
    <text evidence="1">The sequence shown here is derived from an EMBL/GenBank/DDBJ whole genome shotgun (WGS) entry which is preliminary data.</text>
</comment>
<sequence>MSARDWQDREGIRAHGIRERTVMAGKTYSGNYFEDFTIGRQIVHATPRTVTQGDIALYLALYGSRFAATSASTFARDLGYPQLPIDSLLAFHLVFGKTVPDISLNAVANLGYAGGRFGVPVYPGDTLTTTSTVIGLKPNSSGRNGNVYVRSVGVNQDGQMVLDYVRWVMVNRREAVSEVGESVIPPLPGAVAVEDLVVPYEPGAPYDERMQALAGSTHLWDDYEVGERIDHVDGMTIEESDHMLATRLYQNTAKVHFNQFAQNDTKIGRRLIYGGHIISLARALSFNGLANAQAVAAINAGSHANPTFAGDTIYAWSEVLDRMEVPGRADVGALRLRTVATKDLPCAGFPYRDEAGKYLPGVVLDLDYTVLMPRRAGA</sequence>
<proteinExistence type="predicted"/>
<dbReference type="AlphaFoldDB" id="K6WQ68"/>
<dbReference type="Pfam" id="PF19315">
    <property type="entry name" value="MC_hydratase"/>
    <property type="match status" value="1"/>
</dbReference>
<dbReference type="SUPFAM" id="SSF54637">
    <property type="entry name" value="Thioesterase/thiol ester dehydrase-isomerase"/>
    <property type="match status" value="2"/>
</dbReference>
<dbReference type="STRING" id="1184609.KILIM_030_00030"/>
<dbReference type="InterPro" id="IPR048274">
    <property type="entry name" value="MC_hydratase"/>
</dbReference>
<keyword evidence="2" id="KW-1185">Reference proteome</keyword>
<dbReference type="PANTHER" id="PTHR43664">
    <property type="entry name" value="MONOAMINE OXIDASE-RELATED"/>
    <property type="match status" value="1"/>
</dbReference>
<reference evidence="1 2" key="1">
    <citation type="submission" date="2012-08" db="EMBL/GenBank/DDBJ databases">
        <title>Whole genome shotgun sequence of Kineosphaera limosa NBRC 100340.</title>
        <authorList>
            <person name="Yoshida I."/>
            <person name="Isaki S."/>
            <person name="Hosoyama A."/>
            <person name="Tsuchikane K."/>
            <person name="Katsumata H."/>
            <person name="Ando Y."/>
            <person name="Ohji S."/>
            <person name="Hamada M."/>
            <person name="Tamura T."/>
            <person name="Yamazoe A."/>
            <person name="Yamazaki S."/>
            <person name="Fujita N."/>
        </authorList>
    </citation>
    <scope>NUCLEOTIDE SEQUENCE [LARGE SCALE GENOMIC DNA]</scope>
    <source>
        <strain evidence="1 2">NBRC 100340</strain>
    </source>
</reference>
<dbReference type="EMBL" id="BAHD01000030">
    <property type="protein sequence ID" value="GAB95961.1"/>
    <property type="molecule type" value="Genomic_DNA"/>
</dbReference>
<dbReference type="CDD" id="cd03451">
    <property type="entry name" value="FkbR2"/>
    <property type="match status" value="2"/>
</dbReference>
<accession>K6WQ68</accession>
<dbReference type="InterPro" id="IPR052342">
    <property type="entry name" value="MCH/BMMD"/>
</dbReference>
<dbReference type="InterPro" id="IPR016790">
    <property type="entry name" value="Thiol_ester_hydratase_Rv0216"/>
</dbReference>
<dbReference type="Gene3D" id="3.10.129.10">
    <property type="entry name" value="Hotdog Thioesterase"/>
    <property type="match status" value="1"/>
</dbReference>
<dbReference type="InterPro" id="IPR029069">
    <property type="entry name" value="HotDog_dom_sf"/>
</dbReference>
<gene>
    <name evidence="1" type="ORF">KILIM_030_00030</name>
</gene>
<evidence type="ECO:0000313" key="1">
    <source>
        <dbReference type="EMBL" id="GAB95961.1"/>
    </source>
</evidence>
<dbReference type="PIRSF" id="PIRSF021494">
    <property type="entry name" value="Rv0216_prd"/>
    <property type="match status" value="1"/>
</dbReference>
<dbReference type="Proteomes" id="UP000008366">
    <property type="component" value="Unassembled WGS sequence"/>
</dbReference>